<keyword evidence="4" id="KW-1185">Reference proteome</keyword>
<proteinExistence type="predicted"/>
<dbReference type="SMART" id="SM00248">
    <property type="entry name" value="ANK"/>
    <property type="match status" value="3"/>
</dbReference>
<dbReference type="PANTHER" id="PTHR24148:SF64">
    <property type="entry name" value="HETEROKARYON INCOMPATIBILITY DOMAIN-CONTAINING PROTEIN"/>
    <property type="match status" value="1"/>
</dbReference>
<organism evidence="3 4">
    <name type="scientific">[Torrubiella] hemipterigena</name>
    <dbReference type="NCBI Taxonomy" id="1531966"/>
    <lineage>
        <taxon>Eukaryota</taxon>
        <taxon>Fungi</taxon>
        <taxon>Dikarya</taxon>
        <taxon>Ascomycota</taxon>
        <taxon>Pezizomycotina</taxon>
        <taxon>Sordariomycetes</taxon>
        <taxon>Hypocreomycetidae</taxon>
        <taxon>Hypocreales</taxon>
        <taxon>Clavicipitaceae</taxon>
        <taxon>Clavicipitaceae incertae sedis</taxon>
        <taxon>'Torrubiella' clade</taxon>
    </lineage>
</organism>
<dbReference type="SUPFAM" id="SSF48403">
    <property type="entry name" value="Ankyrin repeat"/>
    <property type="match status" value="1"/>
</dbReference>
<accession>A0A0A1TB84</accession>
<dbReference type="AlphaFoldDB" id="A0A0A1TB84"/>
<evidence type="ECO:0000313" key="3">
    <source>
        <dbReference type="EMBL" id="CEJ94301.1"/>
    </source>
</evidence>
<sequence>MQHMEPYKYEPLPSVSHIRLLEWCPPAEDGTLRFRLITQDLNDTDAPPYLCLSYTWGNPLAHGNGFQDEFAAAEPYYGESNKASVHVNGKTLAIQRNLLEALEAAIRHSHKEYVSRPLDGTKGRRYIHIAAGRGRHENIRLWLKQCADINIADDEGYTALHYAAGNNQLECVKVLIENGCSLDDVNFQGQTALDIAKADGHDAVVALLENHNTVPRVPTEQLDIVPRIWADAICINQEDKAEKGTQVTVMDRIYSSALYVVAWLGPQDSYSNAGLNTLRTLSKHAKQFQDSAIEPFSSKNKESYTDAGIPVLSAEDWKALVGVFQRQWFRRAWIVQEAVLNEAFLVYLGNQCIEWRQLGQVAEAIRYQEAKMGTKGSSQFVPSGDVDVSVMWNMAEVAKWRRSRAAMHDGGERERQGREIFTMRHVVYNFWTFLATDPRDKVFAHYGLLNSFSPDRRVTDYGLTIPQVFTKATRELIESEGSLRTLACCVYVNKRRKDLPSWVPDYSLPGFNAVPDKYKADKGLQYRSPPPAKDLADLALRVQGVFIGRISQVGGRTGTNDAEKLMFDQSWLTLPLSLSGKGGYGDKMYISSILWTTLCMGMSSGGLFHSEKYGDEAPDEQGVQFRYFLIFLILAEADSMIRVKLGLEPRTTKHDINFSHLDYDPMAEDMEPILAQLDAFAEHDGAEACWTPSRAEVLKFWNDFRCGLMRCTEVDSDSGPTDFYLPAGVTMDNSRPFGNGYALPTSRLLRRCQGFMSAYQSMYGGRQLMTINDDRYLGLGSLAARPEDQVWILPGLNAPVILRPSGPGASFQFLGACYLHGMMDGDMEIKSAAEDIILV</sequence>
<reference evidence="3 4" key="1">
    <citation type="journal article" date="2015" name="Genome Announc.">
        <title>Draft Genome Sequence and Gene Annotation of the Entomopathogenic Fungus Verticillium hemipterigenum.</title>
        <authorList>
            <person name="Horn F."/>
            <person name="Habel A."/>
            <person name="Scharf D.H."/>
            <person name="Dworschak J."/>
            <person name="Brakhage A.A."/>
            <person name="Guthke R."/>
            <person name="Hertweck C."/>
            <person name="Linde J."/>
        </authorList>
    </citation>
    <scope>NUCLEOTIDE SEQUENCE [LARGE SCALE GENOMIC DNA]</scope>
</reference>
<dbReference type="PROSITE" id="PS50088">
    <property type="entry name" value="ANK_REPEAT"/>
    <property type="match status" value="2"/>
</dbReference>
<dbReference type="HOGENOM" id="CLU_004184_7_0_1"/>
<dbReference type="Proteomes" id="UP000039046">
    <property type="component" value="Unassembled WGS sequence"/>
</dbReference>
<dbReference type="PROSITE" id="PS50297">
    <property type="entry name" value="ANK_REP_REGION"/>
    <property type="match status" value="1"/>
</dbReference>
<feature type="repeat" description="ANK" evidence="1">
    <location>
        <begin position="155"/>
        <end position="187"/>
    </location>
</feature>
<dbReference type="Pfam" id="PF12796">
    <property type="entry name" value="Ank_2"/>
    <property type="match status" value="1"/>
</dbReference>
<dbReference type="STRING" id="1531966.A0A0A1TB84"/>
<evidence type="ECO:0000256" key="1">
    <source>
        <dbReference type="PROSITE-ProRule" id="PRU00023"/>
    </source>
</evidence>
<feature type="repeat" description="ANK" evidence="1">
    <location>
        <begin position="122"/>
        <end position="154"/>
    </location>
</feature>
<protein>
    <recommendedName>
        <fullName evidence="2">Heterokaryon incompatibility domain-containing protein</fullName>
    </recommendedName>
</protein>
<dbReference type="InterPro" id="IPR036770">
    <property type="entry name" value="Ankyrin_rpt-contain_sf"/>
</dbReference>
<evidence type="ECO:0000259" key="2">
    <source>
        <dbReference type="Pfam" id="PF06985"/>
    </source>
</evidence>
<evidence type="ECO:0000313" key="4">
    <source>
        <dbReference type="Proteomes" id="UP000039046"/>
    </source>
</evidence>
<dbReference type="Pfam" id="PF26639">
    <property type="entry name" value="Het-6_barrel"/>
    <property type="match status" value="1"/>
</dbReference>
<name>A0A0A1TB84_9HYPO</name>
<dbReference type="Pfam" id="PF06985">
    <property type="entry name" value="HET"/>
    <property type="match status" value="1"/>
</dbReference>
<keyword evidence="1" id="KW-0040">ANK repeat</keyword>
<dbReference type="EMBL" id="CDHN01000006">
    <property type="protein sequence ID" value="CEJ94301.1"/>
    <property type="molecule type" value="Genomic_DNA"/>
</dbReference>
<feature type="domain" description="Heterokaryon incompatibility" evidence="2">
    <location>
        <begin position="223"/>
        <end position="337"/>
    </location>
</feature>
<dbReference type="Gene3D" id="1.25.40.20">
    <property type="entry name" value="Ankyrin repeat-containing domain"/>
    <property type="match status" value="1"/>
</dbReference>
<gene>
    <name evidence="3" type="ORF">VHEMI09841</name>
</gene>
<dbReference type="InterPro" id="IPR010730">
    <property type="entry name" value="HET"/>
</dbReference>
<dbReference type="InterPro" id="IPR002110">
    <property type="entry name" value="Ankyrin_rpt"/>
</dbReference>
<dbReference type="OrthoDB" id="4939761at2759"/>
<dbReference type="PANTHER" id="PTHR24148">
    <property type="entry name" value="ANKYRIN REPEAT DOMAIN-CONTAINING PROTEIN 39 HOMOLOG-RELATED"/>
    <property type="match status" value="1"/>
</dbReference>
<dbReference type="InterPro" id="IPR052895">
    <property type="entry name" value="HetReg/Transcr_Mod"/>
</dbReference>